<keyword evidence="2" id="KW-0677">Repeat</keyword>
<protein>
    <recommendedName>
        <fullName evidence="3">BEACH domain-containing protein</fullName>
    </recommendedName>
</protein>
<dbReference type="PROSITE" id="PS50197">
    <property type="entry name" value="BEACH"/>
    <property type="match status" value="1"/>
</dbReference>
<dbReference type="InterPro" id="IPR000409">
    <property type="entry name" value="BEACH_dom"/>
</dbReference>
<dbReference type="OrthoDB" id="5838757at2759"/>
<dbReference type="InterPro" id="IPR036372">
    <property type="entry name" value="BEACH_dom_sf"/>
</dbReference>
<feature type="domain" description="BEACH" evidence="3">
    <location>
        <begin position="1"/>
        <end position="51"/>
    </location>
</feature>
<proteinExistence type="predicted"/>
<keyword evidence="5" id="KW-1185">Reference proteome</keyword>
<sequence>MLNFRAYFQLSQFSSIVSYVQSLLSTYFNLGFVNNFGQIPTQLFKKPHPQKKVSPVDGFSNTPGVTTQRLFYHCLHSLKPPQNPIRELRSAVGSIYQSERAGLIVLEQNKVLIGTNKYIAWGFPDRSLRLGQIDSDKSLCIHEMCDADELTCVASGDDRTLFCGSSTGCVSGNLMFQRVDVMPKAVFPEEKKAIRWTFRCCHLPG</sequence>
<dbReference type="AlphaFoldDB" id="A0A3P7IW52"/>
<dbReference type="SUPFAM" id="SSF81837">
    <property type="entry name" value="BEACH domain"/>
    <property type="match status" value="1"/>
</dbReference>
<evidence type="ECO:0000256" key="2">
    <source>
        <dbReference type="ARBA" id="ARBA00022737"/>
    </source>
</evidence>
<evidence type="ECO:0000256" key="1">
    <source>
        <dbReference type="ARBA" id="ARBA00022574"/>
    </source>
</evidence>
<dbReference type="PANTHER" id="PTHR46108:SF4">
    <property type="entry name" value="BLUE CHEESE"/>
    <property type="match status" value="1"/>
</dbReference>
<evidence type="ECO:0000259" key="3">
    <source>
        <dbReference type="PROSITE" id="PS50197"/>
    </source>
</evidence>
<reference evidence="4 5" key="1">
    <citation type="submission" date="2018-11" db="EMBL/GenBank/DDBJ databases">
        <authorList>
            <consortium name="Pathogen Informatics"/>
        </authorList>
    </citation>
    <scope>NUCLEOTIDE SEQUENCE [LARGE SCALE GENOMIC DNA]</scope>
</reference>
<evidence type="ECO:0000313" key="5">
    <source>
        <dbReference type="Proteomes" id="UP000270094"/>
    </source>
</evidence>
<dbReference type="Proteomes" id="UP000270094">
    <property type="component" value="Unassembled WGS sequence"/>
</dbReference>
<dbReference type="InterPro" id="IPR051944">
    <property type="entry name" value="BEACH_domain_protein"/>
</dbReference>
<evidence type="ECO:0000313" key="4">
    <source>
        <dbReference type="EMBL" id="VDM69814.1"/>
    </source>
</evidence>
<organism evidence="4 5">
    <name type="scientific">Strongylus vulgaris</name>
    <name type="common">Blood worm</name>
    <dbReference type="NCBI Taxonomy" id="40348"/>
    <lineage>
        <taxon>Eukaryota</taxon>
        <taxon>Metazoa</taxon>
        <taxon>Ecdysozoa</taxon>
        <taxon>Nematoda</taxon>
        <taxon>Chromadorea</taxon>
        <taxon>Rhabditida</taxon>
        <taxon>Rhabditina</taxon>
        <taxon>Rhabditomorpha</taxon>
        <taxon>Strongyloidea</taxon>
        <taxon>Strongylidae</taxon>
        <taxon>Strongylus</taxon>
    </lineage>
</organism>
<name>A0A3P7IW52_STRVU</name>
<keyword evidence="1" id="KW-0853">WD repeat</keyword>
<accession>A0A3P7IW52</accession>
<dbReference type="EMBL" id="UYYB01013646">
    <property type="protein sequence ID" value="VDM69814.1"/>
    <property type="molecule type" value="Genomic_DNA"/>
</dbReference>
<gene>
    <name evidence="4" type="ORF">SVUK_LOCUS4812</name>
</gene>
<dbReference type="PANTHER" id="PTHR46108">
    <property type="entry name" value="BLUE CHEESE"/>
    <property type="match status" value="1"/>
</dbReference>